<keyword evidence="3" id="KW-1185">Reference proteome</keyword>
<evidence type="ECO:0000313" key="3">
    <source>
        <dbReference type="Proteomes" id="UP000607397"/>
    </source>
</evidence>
<dbReference type="PANTHER" id="PTHR43236:SF1">
    <property type="entry name" value="BLL7220 PROTEIN"/>
    <property type="match status" value="1"/>
</dbReference>
<dbReference type="Pfam" id="PF06114">
    <property type="entry name" value="Peptidase_M78"/>
    <property type="match status" value="1"/>
</dbReference>
<evidence type="ECO:0000313" key="2">
    <source>
        <dbReference type="EMBL" id="NCJ07047.1"/>
    </source>
</evidence>
<dbReference type="EMBL" id="WVIC01000020">
    <property type="protein sequence ID" value="NCJ07047.1"/>
    <property type="molecule type" value="Genomic_DNA"/>
</dbReference>
<feature type="domain" description="IrrE N-terminal-like" evidence="1">
    <location>
        <begin position="144"/>
        <end position="236"/>
    </location>
</feature>
<name>A0A8K1ZZM1_9CYAN</name>
<comment type="caution">
    <text evidence="2">The sequence shown here is derived from an EMBL/GenBank/DDBJ whole genome shotgun (WGS) entry which is preliminary data.</text>
</comment>
<dbReference type="PANTHER" id="PTHR43236">
    <property type="entry name" value="ANTITOXIN HIGA1"/>
    <property type="match status" value="1"/>
</dbReference>
<gene>
    <name evidence="2" type="ORF">GS597_11115</name>
</gene>
<dbReference type="AlphaFoldDB" id="A0A8K1ZZM1"/>
<dbReference type="InterPro" id="IPR052345">
    <property type="entry name" value="Rad_response_metalloprotease"/>
</dbReference>
<sequence>MTQTLSMDKLYQKLSAVGLSASYVRRAGLPSWWSDELNDKPAAVLEGAGHISKRLNLDLESLIKDDQDIRFKPLPETNFKYHVQDQADIPSTSHQLASRVAELVACSLKQPFIPIPSSVTQVRTEILQRYPQITLAAILDYCWQHGIAVVYFNDYPDNTRKITGMVQWQGDRPVIVLSHKRTHPAWLGFHLAHELAHLALGHVQDGILIDDEIDQDSTDLEEMEANRFAVCLLVNQFDNCFKNKKLYNNEQLKQQLLEKLKSDPTVDACALALNYAWHTKNYGLANRAVQSLHCAEDGNIIINQFLEKHLDWDSLSDDNVDYLERILGE</sequence>
<protein>
    <submittedName>
        <fullName evidence="2">ImmA/IrrE family metallo-endopeptidase</fullName>
    </submittedName>
</protein>
<accession>A0A8K1ZZM1</accession>
<dbReference type="InterPro" id="IPR010359">
    <property type="entry name" value="IrrE_HExxH"/>
</dbReference>
<organism evidence="2 3">
    <name type="scientific">Petrachloros mirabilis ULC683</name>
    <dbReference type="NCBI Taxonomy" id="2781853"/>
    <lineage>
        <taxon>Bacteria</taxon>
        <taxon>Bacillati</taxon>
        <taxon>Cyanobacteriota</taxon>
        <taxon>Cyanophyceae</taxon>
        <taxon>Synechococcales</taxon>
        <taxon>Petrachlorosaceae</taxon>
        <taxon>Petrachloros</taxon>
        <taxon>Petrachloros mirabilis</taxon>
    </lineage>
</organism>
<dbReference type="Gene3D" id="1.10.10.2910">
    <property type="match status" value="1"/>
</dbReference>
<proteinExistence type="predicted"/>
<dbReference type="RefSeq" id="WP_161825526.1">
    <property type="nucleotide sequence ID" value="NZ_WVIC01000020.1"/>
</dbReference>
<evidence type="ECO:0000259" key="1">
    <source>
        <dbReference type="Pfam" id="PF06114"/>
    </source>
</evidence>
<dbReference type="Proteomes" id="UP000607397">
    <property type="component" value="Unassembled WGS sequence"/>
</dbReference>
<reference evidence="2" key="1">
    <citation type="submission" date="2019-12" db="EMBL/GenBank/DDBJ databases">
        <title>High-Quality draft genome sequences of three cyanobacteria isolated from the limestone walls of the Old Cathedral of Coimbra.</title>
        <authorList>
            <person name="Tiago I."/>
            <person name="Soares F."/>
            <person name="Portugal A."/>
        </authorList>
    </citation>
    <scope>NUCLEOTIDE SEQUENCE [LARGE SCALE GENOMIC DNA]</scope>
    <source>
        <strain evidence="2">C</strain>
    </source>
</reference>